<comment type="subcellular location">
    <subcellularLocation>
        <location evidence="1">Membrane</location>
        <topology evidence="1">Single-pass type I membrane protein</topology>
    </subcellularLocation>
</comment>
<accession>A0A9P8TN41</accession>
<keyword evidence="4 6" id="KW-1133">Transmembrane helix</keyword>
<dbReference type="Pfam" id="PF03388">
    <property type="entry name" value="Lectin_leg-like"/>
    <property type="match status" value="1"/>
</dbReference>
<gene>
    <name evidence="8" type="ORF">WICPIJ_004078</name>
</gene>
<dbReference type="Proteomes" id="UP000774326">
    <property type="component" value="Unassembled WGS sequence"/>
</dbReference>
<sequence>MSSFAQKLKTNKGYQTGALITLLFTFYTLINFIFGGSSSSSETVGSGNDEYNLNELLSGSSSQSDIVKAPLHEQDLIAPFLQNKYENHNWEFLGDTLINKNQYVRLTTEKPNQSGLIQSRKPLSGDVKGFQLDFEFAIHGSAKSNGFKGDGFALFITEDKLEQGPVFGAQDYFKGLGLFFDTYRNAKKGRVFPIVSLMRGDGKTPYDKDNDGKANEIAGCSARGLYNPRNGKTTARLIYTADDGYLSFDYQIKDGEWKNCFSITDFQMPKDDRYIAFGAATGELSENVDILSFEAFKLLHNDQEITSFDSYIVQEEAENFELEYTVDNRGRRKIPTGKARVEKIRERREKLRAKLKYKQQLKNREMERQGYHISDDSNWVFFKLIWAILKYVLMSLVVFSTIWVAYTVYRVKSKKQRKVGLLD</sequence>
<dbReference type="InterPro" id="IPR051136">
    <property type="entry name" value="Intracellular_Lectin-GPT"/>
</dbReference>
<keyword evidence="5 6" id="KW-0472">Membrane</keyword>
<dbReference type="GO" id="GO:0005789">
    <property type="term" value="C:endoplasmic reticulum membrane"/>
    <property type="evidence" value="ECO:0007669"/>
    <property type="project" value="TreeGrafter"/>
</dbReference>
<dbReference type="GO" id="GO:0030134">
    <property type="term" value="C:COPII-coated ER to Golgi transport vesicle"/>
    <property type="evidence" value="ECO:0007669"/>
    <property type="project" value="TreeGrafter"/>
</dbReference>
<reference evidence="8" key="2">
    <citation type="submission" date="2021-01" db="EMBL/GenBank/DDBJ databases">
        <authorList>
            <person name="Schikora-Tamarit M.A."/>
        </authorList>
    </citation>
    <scope>NUCLEOTIDE SEQUENCE</scope>
    <source>
        <strain evidence="8">CBS2887</strain>
    </source>
</reference>
<proteinExistence type="predicted"/>
<feature type="transmembrane region" description="Helical" evidence="6">
    <location>
        <begin position="384"/>
        <end position="409"/>
    </location>
</feature>
<dbReference type="PANTHER" id="PTHR12223">
    <property type="entry name" value="VESICULAR MANNOSE-BINDING LECTIN"/>
    <property type="match status" value="1"/>
</dbReference>
<evidence type="ECO:0000256" key="6">
    <source>
        <dbReference type="SAM" id="Phobius"/>
    </source>
</evidence>
<dbReference type="InterPro" id="IPR005052">
    <property type="entry name" value="Lectin_leg"/>
</dbReference>
<dbReference type="GO" id="GO:0006888">
    <property type="term" value="P:endoplasmic reticulum to Golgi vesicle-mediated transport"/>
    <property type="evidence" value="ECO:0007669"/>
    <property type="project" value="TreeGrafter"/>
</dbReference>
<reference evidence="8" key="1">
    <citation type="journal article" date="2021" name="Open Biol.">
        <title>Shared evolutionary footprints suggest mitochondrial oxidative damage underlies multiple complex I losses in fungi.</title>
        <authorList>
            <person name="Schikora-Tamarit M.A."/>
            <person name="Marcet-Houben M."/>
            <person name="Nosek J."/>
            <person name="Gabaldon T."/>
        </authorList>
    </citation>
    <scope>NUCLEOTIDE SEQUENCE</scope>
    <source>
        <strain evidence="8">CBS2887</strain>
    </source>
</reference>
<name>A0A9P8TN41_WICPI</name>
<feature type="transmembrane region" description="Helical" evidence="6">
    <location>
        <begin position="12"/>
        <end position="34"/>
    </location>
</feature>
<dbReference type="OrthoDB" id="270293at2759"/>
<keyword evidence="9" id="KW-1185">Reference proteome</keyword>
<evidence type="ECO:0000256" key="4">
    <source>
        <dbReference type="ARBA" id="ARBA00022989"/>
    </source>
</evidence>
<dbReference type="Gene3D" id="2.60.120.200">
    <property type="match status" value="1"/>
</dbReference>
<evidence type="ECO:0000259" key="7">
    <source>
        <dbReference type="PROSITE" id="PS51328"/>
    </source>
</evidence>
<evidence type="ECO:0000256" key="1">
    <source>
        <dbReference type="ARBA" id="ARBA00004479"/>
    </source>
</evidence>
<dbReference type="CDD" id="cd07308">
    <property type="entry name" value="lectin_leg-like"/>
    <property type="match status" value="1"/>
</dbReference>
<dbReference type="InterPro" id="IPR013320">
    <property type="entry name" value="ConA-like_dom_sf"/>
</dbReference>
<organism evidence="8 9">
    <name type="scientific">Wickerhamomyces pijperi</name>
    <name type="common">Yeast</name>
    <name type="synonym">Pichia pijperi</name>
    <dbReference type="NCBI Taxonomy" id="599730"/>
    <lineage>
        <taxon>Eukaryota</taxon>
        <taxon>Fungi</taxon>
        <taxon>Dikarya</taxon>
        <taxon>Ascomycota</taxon>
        <taxon>Saccharomycotina</taxon>
        <taxon>Saccharomycetes</taxon>
        <taxon>Phaffomycetales</taxon>
        <taxon>Wickerhamomycetaceae</taxon>
        <taxon>Wickerhamomyces</taxon>
    </lineage>
</organism>
<dbReference type="PANTHER" id="PTHR12223:SF45">
    <property type="entry name" value="RE50040P"/>
    <property type="match status" value="1"/>
</dbReference>
<evidence type="ECO:0000313" key="8">
    <source>
        <dbReference type="EMBL" id="KAH3684946.1"/>
    </source>
</evidence>
<evidence type="ECO:0000256" key="2">
    <source>
        <dbReference type="ARBA" id="ARBA00022692"/>
    </source>
</evidence>
<comment type="caution">
    <text evidence="8">The sequence shown here is derived from an EMBL/GenBank/DDBJ whole genome shotgun (WGS) entry which is preliminary data.</text>
</comment>
<evidence type="ECO:0000256" key="5">
    <source>
        <dbReference type="ARBA" id="ARBA00023136"/>
    </source>
</evidence>
<dbReference type="GO" id="GO:0005537">
    <property type="term" value="F:D-mannose binding"/>
    <property type="evidence" value="ECO:0007669"/>
    <property type="project" value="TreeGrafter"/>
</dbReference>
<dbReference type="SUPFAM" id="SSF49899">
    <property type="entry name" value="Concanavalin A-like lectins/glucanases"/>
    <property type="match status" value="1"/>
</dbReference>
<protein>
    <recommendedName>
        <fullName evidence="7">L-type lectin-like domain-containing protein</fullName>
    </recommendedName>
</protein>
<dbReference type="AlphaFoldDB" id="A0A9P8TN41"/>
<feature type="domain" description="L-type lectin-like" evidence="7">
    <location>
        <begin position="68"/>
        <end position="298"/>
    </location>
</feature>
<evidence type="ECO:0000256" key="3">
    <source>
        <dbReference type="ARBA" id="ARBA00022729"/>
    </source>
</evidence>
<keyword evidence="3" id="KW-0732">Signal</keyword>
<dbReference type="EMBL" id="JAEUBG010002250">
    <property type="protein sequence ID" value="KAH3684946.1"/>
    <property type="molecule type" value="Genomic_DNA"/>
</dbReference>
<keyword evidence="2 6" id="KW-0812">Transmembrane</keyword>
<evidence type="ECO:0000313" key="9">
    <source>
        <dbReference type="Proteomes" id="UP000774326"/>
    </source>
</evidence>
<dbReference type="GO" id="GO:0005793">
    <property type="term" value="C:endoplasmic reticulum-Golgi intermediate compartment"/>
    <property type="evidence" value="ECO:0007669"/>
    <property type="project" value="TreeGrafter"/>
</dbReference>
<dbReference type="GO" id="GO:0000139">
    <property type="term" value="C:Golgi membrane"/>
    <property type="evidence" value="ECO:0007669"/>
    <property type="project" value="TreeGrafter"/>
</dbReference>
<dbReference type="PROSITE" id="PS51328">
    <property type="entry name" value="L_LECTIN_LIKE"/>
    <property type="match status" value="1"/>
</dbReference>